<evidence type="ECO:0000259" key="6">
    <source>
        <dbReference type="PROSITE" id="PS50178"/>
    </source>
</evidence>
<dbReference type="AlphaFoldDB" id="A0A1A8W3E6"/>
<dbReference type="SMART" id="SM00064">
    <property type="entry name" value="FYVE"/>
    <property type="match status" value="1"/>
</dbReference>
<feature type="coiled-coil region" evidence="5">
    <location>
        <begin position="165"/>
        <end position="265"/>
    </location>
</feature>
<dbReference type="InterPro" id="IPR052113">
    <property type="entry name" value="FYVE-type_Zinc_Finger"/>
</dbReference>
<dbReference type="Proteomes" id="UP000078560">
    <property type="component" value="Unassembled WGS sequence"/>
</dbReference>
<evidence type="ECO:0000313" key="7">
    <source>
        <dbReference type="EMBL" id="SBS86501.1"/>
    </source>
</evidence>
<dbReference type="Proteomes" id="UP000078546">
    <property type="component" value="Unassembled WGS sequence"/>
</dbReference>
<dbReference type="Pfam" id="PF01363">
    <property type="entry name" value="FYVE"/>
    <property type="match status" value="1"/>
</dbReference>
<evidence type="ECO:0000313" key="9">
    <source>
        <dbReference type="Proteomes" id="UP000078546"/>
    </source>
</evidence>
<dbReference type="PROSITE" id="PS50178">
    <property type="entry name" value="ZF_FYVE"/>
    <property type="match status" value="1"/>
</dbReference>
<dbReference type="InterPro" id="IPR011011">
    <property type="entry name" value="Znf_FYVE_PHD"/>
</dbReference>
<accession>A0A1A8W3E6</accession>
<evidence type="ECO:0000313" key="8">
    <source>
        <dbReference type="EMBL" id="SBS96919.1"/>
    </source>
</evidence>
<keyword evidence="5" id="KW-0175">Coiled coil</keyword>
<dbReference type="InterPro" id="IPR000306">
    <property type="entry name" value="Znf_FYVE"/>
</dbReference>
<evidence type="ECO:0000256" key="4">
    <source>
        <dbReference type="PROSITE-ProRule" id="PRU00091"/>
    </source>
</evidence>
<organism evidence="7 10">
    <name type="scientific">Plasmodium ovale curtisi</name>
    <dbReference type="NCBI Taxonomy" id="864141"/>
    <lineage>
        <taxon>Eukaryota</taxon>
        <taxon>Sar</taxon>
        <taxon>Alveolata</taxon>
        <taxon>Apicomplexa</taxon>
        <taxon>Aconoidasida</taxon>
        <taxon>Haemosporida</taxon>
        <taxon>Plasmodiidae</taxon>
        <taxon>Plasmodium</taxon>
        <taxon>Plasmodium (Plasmodium)</taxon>
    </lineage>
</organism>
<evidence type="ECO:0000256" key="2">
    <source>
        <dbReference type="ARBA" id="ARBA00022771"/>
    </source>
</evidence>
<feature type="domain" description="FYVE-type" evidence="6">
    <location>
        <begin position="35"/>
        <end position="95"/>
    </location>
</feature>
<dbReference type="GO" id="GO:0008270">
    <property type="term" value="F:zinc ion binding"/>
    <property type="evidence" value="ECO:0007669"/>
    <property type="project" value="UniProtKB-KW"/>
</dbReference>
<evidence type="ECO:0000256" key="1">
    <source>
        <dbReference type="ARBA" id="ARBA00022723"/>
    </source>
</evidence>
<dbReference type="SUPFAM" id="SSF57903">
    <property type="entry name" value="FYVE/PHD zinc finger"/>
    <property type="match status" value="1"/>
</dbReference>
<dbReference type="VEuPathDB" id="PlasmoDB:PocGH01_12054700"/>
<dbReference type="EMBL" id="FLQU01000498">
    <property type="protein sequence ID" value="SBS86501.1"/>
    <property type="molecule type" value="Genomic_DNA"/>
</dbReference>
<dbReference type="PANTHER" id="PTHR39490:SF8">
    <property type="entry name" value="ZINC FINGER FYVE DOMAIN-CONTAINING PROTEIN 21"/>
    <property type="match status" value="1"/>
</dbReference>
<evidence type="ECO:0000313" key="10">
    <source>
        <dbReference type="Proteomes" id="UP000078560"/>
    </source>
</evidence>
<evidence type="ECO:0000256" key="3">
    <source>
        <dbReference type="ARBA" id="ARBA00022833"/>
    </source>
</evidence>
<protein>
    <submittedName>
        <fullName evidence="7">FYVE and coiled-coil domain-containing protein, putative (FCP)</fullName>
    </submittedName>
</protein>
<reference evidence="9 10" key="2">
    <citation type="submission" date="2016-05" db="EMBL/GenBank/DDBJ databases">
        <authorList>
            <person name="Naeem Raeece"/>
        </authorList>
    </citation>
    <scope>NUCLEOTIDE SEQUENCE [LARGE SCALE GENOMIC DNA]</scope>
</reference>
<proteinExistence type="predicted"/>
<keyword evidence="3" id="KW-0862">Zinc</keyword>
<evidence type="ECO:0000256" key="5">
    <source>
        <dbReference type="SAM" id="Coils"/>
    </source>
</evidence>
<dbReference type="Gene3D" id="3.30.40.10">
    <property type="entry name" value="Zinc/RING finger domain, C3HC4 (zinc finger)"/>
    <property type="match status" value="1"/>
</dbReference>
<dbReference type="InterPro" id="IPR017455">
    <property type="entry name" value="Znf_FYVE-rel"/>
</dbReference>
<name>A0A1A8W3E6_PLAOA</name>
<gene>
    <name evidence="8" type="ORF">POVCU1_034530</name>
    <name evidence="7" type="ORF">POVCU2_0037530</name>
</gene>
<keyword evidence="1" id="KW-0479">Metal-binding</keyword>
<keyword evidence="2 4" id="KW-0863">Zinc-finger</keyword>
<dbReference type="EMBL" id="FLQV01000634">
    <property type="protein sequence ID" value="SBS96919.1"/>
    <property type="molecule type" value="Genomic_DNA"/>
</dbReference>
<reference evidence="7" key="1">
    <citation type="submission" date="2016-05" db="EMBL/GenBank/DDBJ databases">
        <authorList>
            <person name="Lavstsen T."/>
            <person name="Jespersen J.S."/>
        </authorList>
    </citation>
    <scope>NUCLEOTIDE SEQUENCE [LARGE SCALE GENOMIC DNA]</scope>
</reference>
<dbReference type="InterPro" id="IPR013083">
    <property type="entry name" value="Znf_RING/FYVE/PHD"/>
</dbReference>
<sequence length="324" mass="37473">MGHHDEGDFYLNKSASNFGDAENNENEKKCLWVPDEEVTNCYSCSVFFNVRVRKHHCRACGNVFCSNCSDNKIKISEYSYAEKVRVCDKCFVERSSPQTLLLQEDLGARKQINQDLKKALSEKMAIVERFKTFLIEFDSEILNNSDNAEGTNDVLSLLKRGEKGLKDLNDKIKSYDSIIENQKRELDQLKKEKAQKTELNKILNQRNYEIQQKNMNIKNLVKEKNELTLVKEESEGIIHSYKKQVEKLIIRCNQLELEKKGKSRNDAINNYSFTNSSSTGYNQNSFNLPTNEMSISYTVSRGPNDEPDDDNCCRYCQRRVCAIM</sequence>
<dbReference type="PANTHER" id="PTHR39490">
    <property type="entry name" value="ARRESTIN DOMAIN-CONTAINING PROTEIN D"/>
    <property type="match status" value="1"/>
</dbReference>